<keyword evidence="2" id="KW-1185">Reference proteome</keyword>
<evidence type="ECO:0000313" key="1">
    <source>
        <dbReference type="EMBL" id="PPQ95145.1"/>
    </source>
</evidence>
<sequence length="215" mass="23778">MSNSESPKILEITSRELGREIELMLVFEPPTGGRIYVDVFPVCWKVLFFSATGMSAAALTYTGNTGLFVPQMQPGHHVSAYGWQRCEVGQKCTLKTDDQNQDHLTHAVNGISGVIQCVNETDHVASVGLGLLHDVGKRIEPVFLWEAIGQDRTLSFPFTPTLKIYATSAYKPAELIRSEIPYPALFEADLNTLPSFTSWNLLFDRATGEIEIEAA</sequence>
<organism evidence="1 2">
    <name type="scientific">Psilocybe cyanescens</name>
    <dbReference type="NCBI Taxonomy" id="93625"/>
    <lineage>
        <taxon>Eukaryota</taxon>
        <taxon>Fungi</taxon>
        <taxon>Dikarya</taxon>
        <taxon>Basidiomycota</taxon>
        <taxon>Agaricomycotina</taxon>
        <taxon>Agaricomycetes</taxon>
        <taxon>Agaricomycetidae</taxon>
        <taxon>Agaricales</taxon>
        <taxon>Agaricineae</taxon>
        <taxon>Strophariaceae</taxon>
        <taxon>Psilocybe</taxon>
    </lineage>
</organism>
<proteinExistence type="predicted"/>
<dbReference type="InParanoid" id="A0A409XWN3"/>
<gene>
    <name evidence="1" type="ORF">CVT25_010783</name>
</gene>
<name>A0A409XWN3_PSICY</name>
<dbReference type="Proteomes" id="UP000283269">
    <property type="component" value="Unassembled WGS sequence"/>
</dbReference>
<protein>
    <submittedName>
        <fullName evidence="1">Uncharacterized protein</fullName>
    </submittedName>
</protein>
<dbReference type="EMBL" id="NHYD01000081">
    <property type="protein sequence ID" value="PPQ95145.1"/>
    <property type="molecule type" value="Genomic_DNA"/>
</dbReference>
<dbReference type="AlphaFoldDB" id="A0A409XWN3"/>
<evidence type="ECO:0000313" key="2">
    <source>
        <dbReference type="Proteomes" id="UP000283269"/>
    </source>
</evidence>
<comment type="caution">
    <text evidence="1">The sequence shown here is derived from an EMBL/GenBank/DDBJ whole genome shotgun (WGS) entry which is preliminary data.</text>
</comment>
<accession>A0A409XWN3</accession>
<dbReference type="OrthoDB" id="2942627at2759"/>
<reference evidence="1 2" key="1">
    <citation type="journal article" date="2018" name="Evol. Lett.">
        <title>Horizontal gene cluster transfer increased hallucinogenic mushroom diversity.</title>
        <authorList>
            <person name="Reynolds H.T."/>
            <person name="Vijayakumar V."/>
            <person name="Gluck-Thaler E."/>
            <person name="Korotkin H.B."/>
            <person name="Matheny P.B."/>
            <person name="Slot J.C."/>
        </authorList>
    </citation>
    <scope>NUCLEOTIDE SEQUENCE [LARGE SCALE GENOMIC DNA]</scope>
    <source>
        <strain evidence="1 2">2631</strain>
    </source>
</reference>